<name>A0A1W1EK70_9ZZZZ</name>
<reference evidence="2" key="1">
    <citation type="submission" date="2016-10" db="EMBL/GenBank/DDBJ databases">
        <authorList>
            <person name="de Groot N.N."/>
        </authorList>
    </citation>
    <scope>NUCLEOTIDE SEQUENCE</scope>
</reference>
<sequence length="227" mass="26695">MSILKEFSRFADSYNRINIIQKDVARELVKQLDREYNSILDIGCGGGEIYKNIIKSGIEFKNLKAIDISSNMIDIHPEDDRVELQVMSFDDKRLLENRYDIVISSSALQWSEDLDYTLNNISKLSNRFIFGIFTANTFKSVHKLANIESPIYKKEYLIKKIDRYFNASYRTLSYKLYFENSYDMLKYIKESGVNGGGKKLSFREIKNIINNYPYRYLEFEILIVEVK</sequence>
<proteinExistence type="predicted"/>
<evidence type="ECO:0000259" key="1">
    <source>
        <dbReference type="Pfam" id="PF08241"/>
    </source>
</evidence>
<dbReference type="AlphaFoldDB" id="A0A1W1EK70"/>
<protein>
    <submittedName>
        <fullName evidence="2">Putative methyl transferase</fullName>
    </submittedName>
</protein>
<dbReference type="EMBL" id="FRYL01000031">
    <property type="protein sequence ID" value="SHO81192.1"/>
    <property type="molecule type" value="Genomic_DNA"/>
</dbReference>
<dbReference type="GO" id="GO:0008757">
    <property type="term" value="F:S-adenosylmethionine-dependent methyltransferase activity"/>
    <property type="evidence" value="ECO:0007669"/>
    <property type="project" value="InterPro"/>
</dbReference>
<dbReference type="PANTHER" id="PTHR43861">
    <property type="entry name" value="TRANS-ACONITATE 2-METHYLTRANSFERASE-RELATED"/>
    <property type="match status" value="1"/>
</dbReference>
<accession>A0A1W1EK70</accession>
<dbReference type="InterPro" id="IPR029063">
    <property type="entry name" value="SAM-dependent_MTases_sf"/>
</dbReference>
<keyword evidence="2" id="KW-0808">Transferase</keyword>
<dbReference type="Gene3D" id="3.40.50.150">
    <property type="entry name" value="Vaccinia Virus protein VP39"/>
    <property type="match status" value="1"/>
</dbReference>
<evidence type="ECO:0000313" key="2">
    <source>
        <dbReference type="EMBL" id="SHO81192.1"/>
    </source>
</evidence>
<dbReference type="CDD" id="cd02440">
    <property type="entry name" value="AdoMet_MTases"/>
    <property type="match status" value="1"/>
</dbReference>
<feature type="domain" description="Methyltransferase type 11" evidence="1">
    <location>
        <begin position="40"/>
        <end position="123"/>
    </location>
</feature>
<dbReference type="Pfam" id="PF08241">
    <property type="entry name" value="Methyltransf_11"/>
    <property type="match status" value="1"/>
</dbReference>
<dbReference type="PANTHER" id="PTHR43861:SF1">
    <property type="entry name" value="TRANS-ACONITATE 2-METHYLTRANSFERASE"/>
    <property type="match status" value="1"/>
</dbReference>
<gene>
    <name evidence="2" type="ORF">MNB_SV-15-1576</name>
</gene>
<organism evidence="2">
    <name type="scientific">hydrothermal vent metagenome</name>
    <dbReference type="NCBI Taxonomy" id="652676"/>
    <lineage>
        <taxon>unclassified sequences</taxon>
        <taxon>metagenomes</taxon>
        <taxon>ecological metagenomes</taxon>
    </lineage>
</organism>
<dbReference type="SUPFAM" id="SSF53335">
    <property type="entry name" value="S-adenosyl-L-methionine-dependent methyltransferases"/>
    <property type="match status" value="1"/>
</dbReference>
<dbReference type="InterPro" id="IPR013216">
    <property type="entry name" value="Methyltransf_11"/>
</dbReference>